<evidence type="ECO:0000313" key="2">
    <source>
        <dbReference type="EMBL" id="WVX51431.1"/>
    </source>
</evidence>
<dbReference type="RefSeq" id="WP_187431399.1">
    <property type="nucleotide sequence ID" value="NZ_CP143424.1"/>
</dbReference>
<geneLocation type="plasmid" evidence="2 3">
    <name>pROLI127</name>
</geneLocation>
<gene>
    <name evidence="2" type="ORF">ROLI_045330</name>
</gene>
<feature type="domain" description="Polysaccharide pyruvyl transferase" evidence="1">
    <location>
        <begin position="35"/>
        <end position="327"/>
    </location>
</feature>
<organism evidence="2 3">
    <name type="scientific">Roseobacter fucihabitans</name>
    <dbReference type="NCBI Taxonomy" id="1537242"/>
    <lineage>
        <taxon>Bacteria</taxon>
        <taxon>Pseudomonadati</taxon>
        <taxon>Pseudomonadota</taxon>
        <taxon>Alphaproteobacteria</taxon>
        <taxon>Rhodobacterales</taxon>
        <taxon>Roseobacteraceae</taxon>
        <taxon>Roseobacter</taxon>
    </lineage>
</organism>
<dbReference type="Pfam" id="PF04230">
    <property type="entry name" value="PS_pyruv_trans"/>
    <property type="match status" value="1"/>
</dbReference>
<dbReference type="PANTHER" id="PTHR36836:SF1">
    <property type="entry name" value="COLANIC ACID BIOSYNTHESIS PROTEIN WCAK"/>
    <property type="match status" value="1"/>
</dbReference>
<accession>A0ABZ2C1Q5</accession>
<evidence type="ECO:0000259" key="1">
    <source>
        <dbReference type="Pfam" id="PF04230"/>
    </source>
</evidence>
<sequence>MLNSLIGVLLRLIRVVLNVDHNKVAVLPSASAGSLGDQAMLDSITTQLIQKSAKTPVLIARQSDNISLRNPVTLAIFDAPGVMRKLRAAKQILSCGQMLFIGADVIDGGYGGDCRRLGVLDVAARAGMGCAAVNFSFSEHPGPAAVARLHRLSPVHMYSRDPISLRRFHKVVGREAVQVADVAFLLKPEASSNNAKIAISWAKEQREAGSCVLGVNVGGTTLSMMKGDGLDSIGRSLEGWLSTNPDRAVLLLPHDYKPQPVGDVEALQALLDRLSPQFGNRVHMVQFPFETWDVKAMADVLDFALLARMHFAVACLGMGVPPLCIAYAGKFEGMMQHFGLENMLVSNEEVLDPAVLLARLEVFEAAMPIMKEKINAALPEVKELSKRNFAWL</sequence>
<dbReference type="EMBL" id="CP143424">
    <property type="protein sequence ID" value="WVX51431.1"/>
    <property type="molecule type" value="Genomic_DNA"/>
</dbReference>
<dbReference type="PANTHER" id="PTHR36836">
    <property type="entry name" value="COLANIC ACID BIOSYNTHESIS PROTEIN WCAK"/>
    <property type="match status" value="1"/>
</dbReference>
<name>A0ABZ2C1Q5_9RHOB</name>
<protein>
    <recommendedName>
        <fullName evidence="1">Polysaccharide pyruvyl transferase domain-containing protein</fullName>
    </recommendedName>
</protein>
<keyword evidence="2" id="KW-0614">Plasmid</keyword>
<proteinExistence type="predicted"/>
<reference evidence="2 3" key="2">
    <citation type="submission" date="2024-01" db="EMBL/GenBank/DDBJ databases">
        <title>Roseobacter fucihabitans sp. nov., isolated from the brown alga Fucus spiralis.</title>
        <authorList>
            <person name="Hahnke S."/>
            <person name="Berger M."/>
            <person name="Schlingloff A."/>
            <person name="Athale I."/>
            <person name="Neumann-Schaal M."/>
            <person name="Adenaya A."/>
            <person name="Poehlein A."/>
            <person name="Daniel R."/>
            <person name="Pertersen J."/>
            <person name="Brinkhoff T."/>
        </authorList>
    </citation>
    <scope>NUCLEOTIDE SEQUENCE [LARGE SCALE GENOMIC DNA]</scope>
    <source>
        <strain evidence="2 3">B14</strain>
        <plasmid evidence="2 3">pROLI127</plasmid>
    </source>
</reference>
<evidence type="ECO:0000313" key="3">
    <source>
        <dbReference type="Proteomes" id="UP001318682"/>
    </source>
</evidence>
<dbReference type="Proteomes" id="UP001318682">
    <property type="component" value="Plasmid pROLI127"/>
</dbReference>
<reference evidence="2 3" key="1">
    <citation type="submission" date="2015-07" db="EMBL/GenBank/DDBJ databases">
        <authorList>
            <person name="Voget S."/>
            <person name="Dogs M."/>
            <person name="Brinkhoff T.H."/>
            <person name="Daniel R."/>
        </authorList>
    </citation>
    <scope>NUCLEOTIDE SEQUENCE [LARGE SCALE GENOMIC DNA]</scope>
    <source>
        <strain evidence="2 3">B14</strain>
        <plasmid evidence="2 3">pROLI127</plasmid>
    </source>
</reference>
<keyword evidence="3" id="KW-1185">Reference proteome</keyword>
<dbReference type="InterPro" id="IPR007345">
    <property type="entry name" value="Polysacch_pyruvyl_Trfase"/>
</dbReference>